<name>A0A0M9G1V2_LEPPY</name>
<organism evidence="2 3">
    <name type="scientific">Leptomonas pyrrhocoris</name>
    <name type="common">Firebug parasite</name>
    <dbReference type="NCBI Taxonomy" id="157538"/>
    <lineage>
        <taxon>Eukaryota</taxon>
        <taxon>Discoba</taxon>
        <taxon>Euglenozoa</taxon>
        <taxon>Kinetoplastea</taxon>
        <taxon>Metakinetoplastina</taxon>
        <taxon>Trypanosomatida</taxon>
        <taxon>Trypanosomatidae</taxon>
        <taxon>Leishmaniinae</taxon>
        <taxon>Leptomonas</taxon>
    </lineage>
</organism>
<accession>A0A0M9G1V2</accession>
<keyword evidence="3" id="KW-1185">Reference proteome</keyword>
<dbReference type="OMA" id="DADSEWF"/>
<feature type="compositionally biased region" description="Low complexity" evidence="1">
    <location>
        <begin position="572"/>
        <end position="613"/>
    </location>
</feature>
<evidence type="ECO:0000256" key="1">
    <source>
        <dbReference type="SAM" id="MobiDB-lite"/>
    </source>
</evidence>
<feature type="compositionally biased region" description="Low complexity" evidence="1">
    <location>
        <begin position="103"/>
        <end position="124"/>
    </location>
</feature>
<feature type="region of interest" description="Disordered" evidence="1">
    <location>
        <begin position="1"/>
        <end position="137"/>
    </location>
</feature>
<dbReference type="VEuPathDB" id="TriTrypDB:LpyrH10_08_1920"/>
<comment type="caution">
    <text evidence="2">The sequence shown here is derived from an EMBL/GenBank/DDBJ whole genome shotgun (WGS) entry which is preliminary data.</text>
</comment>
<evidence type="ECO:0000313" key="3">
    <source>
        <dbReference type="Proteomes" id="UP000037923"/>
    </source>
</evidence>
<proteinExistence type="predicted"/>
<feature type="region of interest" description="Disordered" evidence="1">
    <location>
        <begin position="162"/>
        <end position="247"/>
    </location>
</feature>
<protein>
    <submittedName>
        <fullName evidence="2">Uncharacterized protein</fullName>
    </submittedName>
</protein>
<reference evidence="2 3" key="1">
    <citation type="submission" date="2015-07" db="EMBL/GenBank/DDBJ databases">
        <title>High-quality genome of monoxenous trypanosomatid Leptomonas pyrrhocoris.</title>
        <authorList>
            <person name="Flegontov P."/>
            <person name="Butenko A."/>
            <person name="Firsov S."/>
            <person name="Vlcek C."/>
            <person name="Logacheva M.D."/>
            <person name="Field M."/>
            <person name="Filatov D."/>
            <person name="Flegontova O."/>
            <person name="Gerasimov E."/>
            <person name="Jackson A.P."/>
            <person name="Kelly S."/>
            <person name="Opperdoes F."/>
            <person name="O'Reilly A."/>
            <person name="Votypka J."/>
            <person name="Yurchenko V."/>
            <person name="Lukes J."/>
        </authorList>
    </citation>
    <scope>NUCLEOTIDE SEQUENCE [LARGE SCALE GENOMIC DNA]</scope>
    <source>
        <strain evidence="2">H10</strain>
    </source>
</reference>
<feature type="compositionally biased region" description="Basic and acidic residues" evidence="1">
    <location>
        <begin position="196"/>
        <end position="209"/>
    </location>
</feature>
<gene>
    <name evidence="2" type="ORF">ABB37_04743</name>
</gene>
<feature type="compositionally biased region" description="Low complexity" evidence="1">
    <location>
        <begin position="8"/>
        <end position="17"/>
    </location>
</feature>
<sequence length="767" mass="80119">MTKGNEISSSTSSSSSSRARKDAHSSRGVVRSPATPLAQEKERRATRKEKVTNRPVAASTNGCARHHNACSRPSAFVGDGATPPKRRSHRRRSGAEEAEETNSHASSSAASSSSPLLHPAGSSAGVTPPRKSAAVSSLLSTLPVYRGATAAAPVLKMEKGGLSSTYTPAVSNASTPSKKRHSCACRCPSPPLHTLQDYEGKPTEKGRRRDSTRKHAAPTADKPWLSKPEGGGILKSRKPSPLRTDSIEVTSTPTEKNLLLSATAPPLISIGTTTPRSASAQNLEHSRHVRFDEANIEYLGAFASRIIYSDSQLGVQLSNEEWGAVMMSPTSAHEYSAARRPDTGTTVSMGKAKPSAWGGDSEWFNAEFGSQMELHTDHSDLPSPALTPAALGAPCSALSARSMPSSLLTAAPPSGSASPFAPTAQALLTPAIAHANGAELTSASATGFVRQRPQLEASTNTKGLHHKEKEEPRRPPTPPVCPRNRNSTSTATPEESEGETRCSSPVLVYERAPLSTTAGPPSTLSKSQTGVNALRCTVSPMDASTFSTHSANDALTPAPPHTLAGSLRRHSSSAQSSPSTSPTLQGTMGGSSSSHSYRRSSGSRPRLSSPGVSFANVDLRGLNMDDDFEALGGAEEKGSVHATASPPPPLHDAALLAGLAAGGDVDGAGVGDSPSTRALQLSASERRLLRAVMHINTQHGPTRSPNSVRATPVASTPVTDSKGKGSGVHALRASVRTLGDPCEEVLSSDIRQFLEGDGKRPIREKKQ</sequence>
<dbReference type="GeneID" id="26905034"/>
<feature type="compositionally biased region" description="Polar residues" evidence="1">
    <location>
        <begin position="698"/>
        <end position="719"/>
    </location>
</feature>
<dbReference type="RefSeq" id="XP_015658972.1">
    <property type="nucleotide sequence ID" value="XM_015802528.1"/>
</dbReference>
<dbReference type="AlphaFoldDB" id="A0A0M9G1V2"/>
<dbReference type="EMBL" id="LGTL01000008">
    <property type="protein sequence ID" value="KPA80533.1"/>
    <property type="molecule type" value="Genomic_DNA"/>
</dbReference>
<feature type="region of interest" description="Disordered" evidence="1">
    <location>
        <begin position="335"/>
        <end position="354"/>
    </location>
</feature>
<dbReference type="Proteomes" id="UP000037923">
    <property type="component" value="Unassembled WGS sequence"/>
</dbReference>
<feature type="compositionally biased region" description="Basic and acidic residues" evidence="1">
    <location>
        <begin position="39"/>
        <end position="52"/>
    </location>
</feature>
<evidence type="ECO:0000313" key="2">
    <source>
        <dbReference type="EMBL" id="KPA80533.1"/>
    </source>
</evidence>
<feature type="region of interest" description="Disordered" evidence="1">
    <location>
        <begin position="444"/>
        <end position="506"/>
    </location>
</feature>
<dbReference type="OrthoDB" id="266893at2759"/>
<feature type="compositionally biased region" description="Polar residues" evidence="1">
    <location>
        <begin position="162"/>
        <end position="176"/>
    </location>
</feature>
<feature type="region of interest" description="Disordered" evidence="1">
    <location>
        <begin position="548"/>
        <end position="613"/>
    </location>
</feature>
<feature type="region of interest" description="Disordered" evidence="1">
    <location>
        <begin position="698"/>
        <end position="728"/>
    </location>
</feature>